<protein>
    <submittedName>
        <fullName evidence="1">Uncharacterized protein</fullName>
    </submittedName>
</protein>
<evidence type="ECO:0000313" key="2">
    <source>
        <dbReference type="Proteomes" id="UP000886523"/>
    </source>
</evidence>
<keyword evidence="2" id="KW-1185">Reference proteome</keyword>
<dbReference type="EMBL" id="MU128996">
    <property type="protein sequence ID" value="KAF9511766.1"/>
    <property type="molecule type" value="Genomic_DNA"/>
</dbReference>
<dbReference type="AlphaFoldDB" id="A0A9P6ATT0"/>
<sequence>MKTGGSPEQNYKKAIAWIDLDLIDGKSKSQCPHPERNTWAERWKLEEHHFPSVRSHIYAITEHINHRAQLGHRSSARPEPSVQPNISSLIRYRSGVFNGVPVLKVGTYLPVHGIQDSEMTGRENWRMTHCRAPDDLISLEKGENVNEKFKRKDSQSLCAFLMEQFGSRIVFLLCTVEGGKPSRDEEWGIGAGSWNSIFTRAGLPAAR</sequence>
<evidence type="ECO:0000313" key="1">
    <source>
        <dbReference type="EMBL" id="KAF9511766.1"/>
    </source>
</evidence>
<dbReference type="Proteomes" id="UP000886523">
    <property type="component" value="Unassembled WGS sequence"/>
</dbReference>
<organism evidence="1 2">
    <name type="scientific">Hydnum rufescens UP504</name>
    <dbReference type="NCBI Taxonomy" id="1448309"/>
    <lineage>
        <taxon>Eukaryota</taxon>
        <taxon>Fungi</taxon>
        <taxon>Dikarya</taxon>
        <taxon>Basidiomycota</taxon>
        <taxon>Agaricomycotina</taxon>
        <taxon>Agaricomycetes</taxon>
        <taxon>Cantharellales</taxon>
        <taxon>Hydnaceae</taxon>
        <taxon>Hydnum</taxon>
    </lineage>
</organism>
<comment type="caution">
    <text evidence="1">The sequence shown here is derived from an EMBL/GenBank/DDBJ whole genome shotgun (WGS) entry which is preliminary data.</text>
</comment>
<gene>
    <name evidence="1" type="ORF">BS47DRAFT_1468040</name>
</gene>
<reference evidence="1" key="1">
    <citation type="journal article" date="2020" name="Nat. Commun.">
        <title>Large-scale genome sequencing of mycorrhizal fungi provides insights into the early evolution of symbiotic traits.</title>
        <authorList>
            <person name="Miyauchi S."/>
            <person name="Kiss E."/>
            <person name="Kuo A."/>
            <person name="Drula E."/>
            <person name="Kohler A."/>
            <person name="Sanchez-Garcia M."/>
            <person name="Morin E."/>
            <person name="Andreopoulos B."/>
            <person name="Barry K.W."/>
            <person name="Bonito G."/>
            <person name="Buee M."/>
            <person name="Carver A."/>
            <person name="Chen C."/>
            <person name="Cichocki N."/>
            <person name="Clum A."/>
            <person name="Culley D."/>
            <person name="Crous P.W."/>
            <person name="Fauchery L."/>
            <person name="Girlanda M."/>
            <person name="Hayes R.D."/>
            <person name="Keri Z."/>
            <person name="LaButti K."/>
            <person name="Lipzen A."/>
            <person name="Lombard V."/>
            <person name="Magnuson J."/>
            <person name="Maillard F."/>
            <person name="Murat C."/>
            <person name="Nolan M."/>
            <person name="Ohm R.A."/>
            <person name="Pangilinan J."/>
            <person name="Pereira M.F."/>
            <person name="Perotto S."/>
            <person name="Peter M."/>
            <person name="Pfister S."/>
            <person name="Riley R."/>
            <person name="Sitrit Y."/>
            <person name="Stielow J.B."/>
            <person name="Szollosi G."/>
            <person name="Zifcakova L."/>
            <person name="Stursova M."/>
            <person name="Spatafora J.W."/>
            <person name="Tedersoo L."/>
            <person name="Vaario L.M."/>
            <person name="Yamada A."/>
            <person name="Yan M."/>
            <person name="Wang P."/>
            <person name="Xu J."/>
            <person name="Bruns T."/>
            <person name="Baldrian P."/>
            <person name="Vilgalys R."/>
            <person name="Dunand C."/>
            <person name="Henrissat B."/>
            <person name="Grigoriev I.V."/>
            <person name="Hibbett D."/>
            <person name="Nagy L.G."/>
            <person name="Martin F.M."/>
        </authorList>
    </citation>
    <scope>NUCLEOTIDE SEQUENCE</scope>
    <source>
        <strain evidence="1">UP504</strain>
    </source>
</reference>
<proteinExistence type="predicted"/>
<accession>A0A9P6ATT0</accession>
<name>A0A9P6ATT0_9AGAM</name>